<reference evidence="1 2" key="1">
    <citation type="journal article" date="2019" name="Genome Biol. Evol.">
        <title>Insights into the evolution of the New World diploid cottons (Gossypium, subgenus Houzingenia) based on genome sequencing.</title>
        <authorList>
            <person name="Grover C.E."/>
            <person name="Arick M.A. 2nd"/>
            <person name="Thrash A."/>
            <person name="Conover J.L."/>
            <person name="Sanders W.S."/>
            <person name="Peterson D.G."/>
            <person name="Frelichowski J.E."/>
            <person name="Scheffler J.A."/>
            <person name="Scheffler B.E."/>
            <person name="Wendel J.F."/>
        </authorList>
    </citation>
    <scope>NUCLEOTIDE SEQUENCE [LARGE SCALE GENOMIC DNA]</scope>
    <source>
        <strain evidence="1">157</strain>
        <tissue evidence="1">Leaf</tissue>
    </source>
</reference>
<dbReference type="Proteomes" id="UP000593572">
    <property type="component" value="Unassembled WGS sequence"/>
</dbReference>
<protein>
    <submittedName>
        <fullName evidence="1">Uncharacterized protein</fullName>
    </submittedName>
</protein>
<dbReference type="AlphaFoldDB" id="A0A7J8LFJ9"/>
<evidence type="ECO:0000313" key="2">
    <source>
        <dbReference type="Proteomes" id="UP000593572"/>
    </source>
</evidence>
<dbReference type="EMBL" id="JABEZX010000002">
    <property type="protein sequence ID" value="MBA0551210.1"/>
    <property type="molecule type" value="Genomic_DNA"/>
</dbReference>
<proteinExistence type="predicted"/>
<accession>A0A7J8LFJ9</accession>
<evidence type="ECO:0000313" key="1">
    <source>
        <dbReference type="EMBL" id="MBA0551210.1"/>
    </source>
</evidence>
<keyword evidence="2" id="KW-1185">Reference proteome</keyword>
<sequence length="72" mass="7947">MECKKRSLKEYGSQRGEIARNKNDFGSHFWCLAFFIVSEIGTISGLKCFTLSASASIQIEANQILDKSSASP</sequence>
<organism evidence="1 2">
    <name type="scientific">Gossypium lobatum</name>
    <dbReference type="NCBI Taxonomy" id="34289"/>
    <lineage>
        <taxon>Eukaryota</taxon>
        <taxon>Viridiplantae</taxon>
        <taxon>Streptophyta</taxon>
        <taxon>Embryophyta</taxon>
        <taxon>Tracheophyta</taxon>
        <taxon>Spermatophyta</taxon>
        <taxon>Magnoliopsida</taxon>
        <taxon>eudicotyledons</taxon>
        <taxon>Gunneridae</taxon>
        <taxon>Pentapetalae</taxon>
        <taxon>rosids</taxon>
        <taxon>malvids</taxon>
        <taxon>Malvales</taxon>
        <taxon>Malvaceae</taxon>
        <taxon>Malvoideae</taxon>
        <taxon>Gossypium</taxon>
    </lineage>
</organism>
<name>A0A7J8LFJ9_9ROSI</name>
<feature type="non-terminal residue" evidence="1">
    <location>
        <position position="1"/>
    </location>
</feature>
<gene>
    <name evidence="1" type="ORF">Golob_022105</name>
</gene>
<comment type="caution">
    <text evidence="1">The sequence shown here is derived from an EMBL/GenBank/DDBJ whole genome shotgun (WGS) entry which is preliminary data.</text>
</comment>